<dbReference type="AlphaFoldDB" id="A0AAI8VR42"/>
<dbReference type="GO" id="GO:0009986">
    <property type="term" value="C:cell surface"/>
    <property type="evidence" value="ECO:0007669"/>
    <property type="project" value="TreeGrafter"/>
</dbReference>
<dbReference type="InterPro" id="IPR050386">
    <property type="entry name" value="Glycosyl_hydrolase_5"/>
</dbReference>
<evidence type="ECO:0000256" key="10">
    <source>
        <dbReference type="RuleBase" id="RU361153"/>
    </source>
</evidence>
<dbReference type="PANTHER" id="PTHR31297:SF1">
    <property type="entry name" value="GLUCAN 1,3-BETA-GLUCOSIDASE I_II-RELATED"/>
    <property type="match status" value="1"/>
</dbReference>
<dbReference type="GO" id="GO:0009251">
    <property type="term" value="P:glucan catabolic process"/>
    <property type="evidence" value="ECO:0007669"/>
    <property type="project" value="TreeGrafter"/>
</dbReference>
<dbReference type="GO" id="GO:0004338">
    <property type="term" value="F:glucan exo-1,3-beta-glucosidase activity"/>
    <property type="evidence" value="ECO:0007669"/>
    <property type="project" value="UniProtKB-EC"/>
</dbReference>
<keyword evidence="4 11" id="KW-0732">Signal</keyword>
<dbReference type="SUPFAM" id="SSF51445">
    <property type="entry name" value="(Trans)glycosidases"/>
    <property type="match status" value="1"/>
</dbReference>
<evidence type="ECO:0000256" key="5">
    <source>
        <dbReference type="ARBA" id="ARBA00022801"/>
    </source>
</evidence>
<feature type="chain" id="PRO_5042551886" description="glucan 1,3-beta-glucosidase" evidence="11">
    <location>
        <begin position="24"/>
        <end position="420"/>
    </location>
</feature>
<evidence type="ECO:0000256" key="9">
    <source>
        <dbReference type="ARBA" id="ARBA00038929"/>
    </source>
</evidence>
<sequence>MSPLHFLKSAAIAASMLASVGNAAPHGPMSLVKKDLKFAFGSEKIRGVNLGGWLVLEPWITPSIFQATPDNVVDEYTLTKTLGAAEASTRLESHWSSWITAADFTDMHSKGINFVRIPVGYWSVTPLDGDPYVSGGYKYLGQALDWAQSASIKVMIDLHGAPGSQNGLDNSGRRGAISWTQGDTVQQTLGALTKLRNDFSSHAAVAAIELINEPMSPQLNMDTVRQFMVDGLGTLQNSNVAVAFHDAFLGPTAWNDWGAASAQSSLLLDTHHYEVFDAGQLQMSTDQHIASACGFGQQLASSNKWAINGEFSGAMTDCATWLNGRGVGARYDGTFNYNGASSSYIGSCAGKSNVAVAALAQSERDNIANFLKAQMVAYEKADGWIFWTWKTESAPEWDFQELSNAGVIPQLGSWDTSICG</sequence>
<evidence type="ECO:0000256" key="3">
    <source>
        <dbReference type="ARBA" id="ARBA00022525"/>
    </source>
</evidence>
<evidence type="ECO:0000313" key="13">
    <source>
        <dbReference type="EMBL" id="CAJ2509581.1"/>
    </source>
</evidence>
<gene>
    <name evidence="13" type="ORF">KHLLAP_LOCUS10049</name>
</gene>
<evidence type="ECO:0000256" key="1">
    <source>
        <dbReference type="ARBA" id="ARBA00004613"/>
    </source>
</evidence>
<comment type="similarity">
    <text evidence="2 10">Belongs to the glycosyl hydrolase 5 (cellulase A) family.</text>
</comment>
<comment type="subcellular location">
    <subcellularLocation>
        <location evidence="1">Secreted</location>
    </subcellularLocation>
</comment>
<accession>A0AAI8VR42</accession>
<evidence type="ECO:0000256" key="2">
    <source>
        <dbReference type="ARBA" id="ARBA00005641"/>
    </source>
</evidence>
<keyword evidence="5 10" id="KW-0378">Hydrolase</keyword>
<keyword evidence="7" id="KW-0961">Cell wall biogenesis/degradation</keyword>
<evidence type="ECO:0000256" key="6">
    <source>
        <dbReference type="ARBA" id="ARBA00023295"/>
    </source>
</evidence>
<dbReference type="Pfam" id="PF00150">
    <property type="entry name" value="Cellulase"/>
    <property type="match status" value="1"/>
</dbReference>
<comment type="catalytic activity">
    <reaction evidence="8">
        <text>Successive hydrolysis of beta-D-glucose units from the non-reducing ends of (1-&gt;3)-beta-D-glucans, releasing alpha-glucose.</text>
        <dbReference type="EC" id="3.2.1.58"/>
    </reaction>
</comment>
<evidence type="ECO:0000256" key="11">
    <source>
        <dbReference type="SAM" id="SignalP"/>
    </source>
</evidence>
<dbReference type="GO" id="GO:0071555">
    <property type="term" value="P:cell wall organization"/>
    <property type="evidence" value="ECO:0007669"/>
    <property type="project" value="UniProtKB-KW"/>
</dbReference>
<keyword evidence="14" id="KW-1185">Reference proteome</keyword>
<dbReference type="EMBL" id="CAUWAG010000012">
    <property type="protein sequence ID" value="CAJ2509581.1"/>
    <property type="molecule type" value="Genomic_DNA"/>
</dbReference>
<dbReference type="PANTHER" id="PTHR31297">
    <property type="entry name" value="GLUCAN ENDO-1,6-BETA-GLUCOSIDASE B"/>
    <property type="match status" value="1"/>
</dbReference>
<dbReference type="GO" id="GO:0005576">
    <property type="term" value="C:extracellular region"/>
    <property type="evidence" value="ECO:0007669"/>
    <property type="project" value="UniProtKB-SubCell"/>
</dbReference>
<dbReference type="Gene3D" id="3.20.20.80">
    <property type="entry name" value="Glycosidases"/>
    <property type="match status" value="1"/>
</dbReference>
<evidence type="ECO:0000256" key="7">
    <source>
        <dbReference type="ARBA" id="ARBA00023316"/>
    </source>
</evidence>
<organism evidence="13 14">
    <name type="scientific">Anthostomella pinea</name>
    <dbReference type="NCBI Taxonomy" id="933095"/>
    <lineage>
        <taxon>Eukaryota</taxon>
        <taxon>Fungi</taxon>
        <taxon>Dikarya</taxon>
        <taxon>Ascomycota</taxon>
        <taxon>Pezizomycotina</taxon>
        <taxon>Sordariomycetes</taxon>
        <taxon>Xylariomycetidae</taxon>
        <taxon>Xylariales</taxon>
        <taxon>Xylariaceae</taxon>
        <taxon>Anthostomella</taxon>
    </lineage>
</organism>
<evidence type="ECO:0000259" key="12">
    <source>
        <dbReference type="Pfam" id="PF00150"/>
    </source>
</evidence>
<keyword evidence="3" id="KW-0964">Secreted</keyword>
<name>A0AAI8VR42_9PEZI</name>
<comment type="caution">
    <text evidence="13">The sequence shown here is derived from an EMBL/GenBank/DDBJ whole genome shotgun (WGS) entry which is preliminary data.</text>
</comment>
<dbReference type="InterPro" id="IPR017853">
    <property type="entry name" value="GH"/>
</dbReference>
<proteinExistence type="inferred from homology"/>
<dbReference type="InterPro" id="IPR001547">
    <property type="entry name" value="Glyco_hydro_5"/>
</dbReference>
<evidence type="ECO:0000256" key="8">
    <source>
        <dbReference type="ARBA" id="ARBA00036824"/>
    </source>
</evidence>
<feature type="signal peptide" evidence="11">
    <location>
        <begin position="1"/>
        <end position="23"/>
    </location>
</feature>
<dbReference type="EC" id="3.2.1.58" evidence="9"/>
<keyword evidence="6 10" id="KW-0326">Glycosidase</keyword>
<evidence type="ECO:0000313" key="14">
    <source>
        <dbReference type="Proteomes" id="UP001295740"/>
    </source>
</evidence>
<evidence type="ECO:0000256" key="4">
    <source>
        <dbReference type="ARBA" id="ARBA00022729"/>
    </source>
</evidence>
<reference evidence="13" key="1">
    <citation type="submission" date="2023-10" db="EMBL/GenBank/DDBJ databases">
        <authorList>
            <person name="Hackl T."/>
        </authorList>
    </citation>
    <scope>NUCLEOTIDE SEQUENCE</scope>
</reference>
<dbReference type="Proteomes" id="UP001295740">
    <property type="component" value="Unassembled WGS sequence"/>
</dbReference>
<protein>
    <recommendedName>
        <fullName evidence="9">glucan 1,3-beta-glucosidase</fullName>
        <ecNumber evidence="9">3.2.1.58</ecNumber>
    </recommendedName>
</protein>
<feature type="domain" description="Glycoside hydrolase family 5" evidence="12">
    <location>
        <begin position="88"/>
        <end position="390"/>
    </location>
</feature>